<dbReference type="EMBL" id="JASXSZ010000004">
    <property type="protein sequence ID" value="MDL9980353.1"/>
    <property type="molecule type" value="Genomic_DNA"/>
</dbReference>
<evidence type="ECO:0000313" key="4">
    <source>
        <dbReference type="Proteomes" id="UP001235064"/>
    </source>
</evidence>
<sequence>MMLVLLPFSDDVPPLTPSGDEARRWAEQELSKPVYAAARPTVFDEVAAAIRDFFTNLFRVSPGGAWGWWIAALVAIVVVLLVIGAFFIWGRSRTVPQTRRASDLFGDVEERTAAQLRRAADAAAARAAWDEAVVLRFRALARGLDERDVVHTAPGATAHGFARAAGRRIPSAAVALETAATAFDDVRYLRRPGTPDLYARVVAAETATADASHSPALADAGAPA</sequence>
<evidence type="ECO:0000256" key="1">
    <source>
        <dbReference type="SAM" id="Phobius"/>
    </source>
</evidence>
<accession>A0ABT7N0Y0</accession>
<keyword evidence="4" id="KW-1185">Reference proteome</keyword>
<evidence type="ECO:0000259" key="2">
    <source>
        <dbReference type="Pfam" id="PF13559"/>
    </source>
</evidence>
<dbReference type="RefSeq" id="WP_286289309.1">
    <property type="nucleotide sequence ID" value="NZ_JASXSZ010000004.1"/>
</dbReference>
<protein>
    <submittedName>
        <fullName evidence="3">DUF4129 domain-containing protein</fullName>
    </submittedName>
</protein>
<proteinExistence type="predicted"/>
<name>A0ABT7N0Y0_9MICO</name>
<feature type="domain" description="Protein-glutamine gamma-glutamyltransferase-like C-terminal" evidence="2">
    <location>
        <begin position="136"/>
        <end position="204"/>
    </location>
</feature>
<dbReference type="InterPro" id="IPR025403">
    <property type="entry name" value="TgpA-like_C"/>
</dbReference>
<dbReference type="Proteomes" id="UP001235064">
    <property type="component" value="Unassembled WGS sequence"/>
</dbReference>
<evidence type="ECO:0000313" key="3">
    <source>
        <dbReference type="EMBL" id="MDL9980353.1"/>
    </source>
</evidence>
<comment type="caution">
    <text evidence="3">The sequence shown here is derived from an EMBL/GenBank/DDBJ whole genome shotgun (WGS) entry which is preliminary data.</text>
</comment>
<dbReference type="Pfam" id="PF13559">
    <property type="entry name" value="DUF4129"/>
    <property type="match status" value="1"/>
</dbReference>
<keyword evidence="1" id="KW-1133">Transmembrane helix</keyword>
<gene>
    <name evidence="3" type="ORF">QSV35_13500</name>
</gene>
<organism evidence="3 4">
    <name type="scientific">Microbacterium candidum</name>
    <dbReference type="NCBI Taxonomy" id="3041922"/>
    <lineage>
        <taxon>Bacteria</taxon>
        <taxon>Bacillati</taxon>
        <taxon>Actinomycetota</taxon>
        <taxon>Actinomycetes</taxon>
        <taxon>Micrococcales</taxon>
        <taxon>Microbacteriaceae</taxon>
        <taxon>Microbacterium</taxon>
    </lineage>
</organism>
<keyword evidence="1" id="KW-0812">Transmembrane</keyword>
<feature type="transmembrane region" description="Helical" evidence="1">
    <location>
        <begin position="66"/>
        <end position="90"/>
    </location>
</feature>
<keyword evidence="1" id="KW-0472">Membrane</keyword>
<reference evidence="3 4" key="1">
    <citation type="submission" date="2023-06" db="EMBL/GenBank/DDBJ databases">
        <title>Microbacterium sp. nov., isolated from a waste landfill.</title>
        <authorList>
            <person name="Wen W."/>
        </authorList>
    </citation>
    <scope>NUCLEOTIDE SEQUENCE [LARGE SCALE GENOMIC DNA]</scope>
    <source>
        <strain evidence="3 4">ASV49</strain>
    </source>
</reference>